<accession>A0A081B7P7</accession>
<dbReference type="Pfam" id="PF00941">
    <property type="entry name" value="FAD_binding_5"/>
    <property type="match status" value="1"/>
</dbReference>
<keyword evidence="3" id="KW-0560">Oxidoreductase</keyword>
<comment type="caution">
    <text evidence="5">The sequence shown here is derived from an EMBL/GenBank/DDBJ whole genome shotgun (WGS) entry which is preliminary data.</text>
</comment>
<dbReference type="SUPFAM" id="SSF56176">
    <property type="entry name" value="FAD-binding/transporter-associated domain-like"/>
    <property type="match status" value="1"/>
</dbReference>
<dbReference type="AlphaFoldDB" id="A0A081B7P7"/>
<evidence type="ECO:0000256" key="2">
    <source>
        <dbReference type="ARBA" id="ARBA00022827"/>
    </source>
</evidence>
<sequence length="265" mass="28385">MYQFDYHRPASLKEASELLKNCDEAKILAGGQTLIPTLKQRLAMPSDLVDLGALKELSFIKAEGDAIMIGAATPHADVAVNADVRKHLPSLAKLAEGIGDPAVRHKGTIGGSLANNDPSADYPAAVLALDAKIHTTKRLIEADEFFKGMFETALGDDEIITEITFPHPKRAAYVKFPNPASRYAMVGVFVAETPMGIRVAVTGAGQEGVFRVKEMEEALAKNWSADAISGIKVPVENMLSDLHGDAEYRAHLVTVIAKRAVAAAI</sequence>
<dbReference type="Gene3D" id="3.30.43.10">
    <property type="entry name" value="Uridine Diphospho-n-acetylenolpyruvylglucosamine Reductase, domain 2"/>
    <property type="match status" value="1"/>
</dbReference>
<dbReference type="SMART" id="SM01092">
    <property type="entry name" value="CO_deh_flav_C"/>
    <property type="match status" value="1"/>
</dbReference>
<evidence type="ECO:0000256" key="3">
    <source>
        <dbReference type="ARBA" id="ARBA00023002"/>
    </source>
</evidence>
<dbReference type="GO" id="GO:0071949">
    <property type="term" value="F:FAD binding"/>
    <property type="evidence" value="ECO:0007669"/>
    <property type="project" value="InterPro"/>
</dbReference>
<dbReference type="InterPro" id="IPR036683">
    <property type="entry name" value="CO_DH_flav_C_dom_sf"/>
</dbReference>
<organism evidence="5 6">
    <name type="scientific">Tepidicaulis marinus</name>
    <dbReference type="NCBI Taxonomy" id="1333998"/>
    <lineage>
        <taxon>Bacteria</taxon>
        <taxon>Pseudomonadati</taxon>
        <taxon>Pseudomonadota</taxon>
        <taxon>Alphaproteobacteria</taxon>
        <taxon>Hyphomicrobiales</taxon>
        <taxon>Parvibaculaceae</taxon>
        <taxon>Tepidicaulis</taxon>
    </lineage>
</organism>
<evidence type="ECO:0000313" key="6">
    <source>
        <dbReference type="Proteomes" id="UP000028702"/>
    </source>
</evidence>
<keyword evidence="6" id="KW-1185">Reference proteome</keyword>
<feature type="domain" description="FAD-binding PCMH-type" evidence="4">
    <location>
        <begin position="1"/>
        <end position="170"/>
    </location>
</feature>
<dbReference type="PANTHER" id="PTHR42659">
    <property type="entry name" value="XANTHINE DEHYDROGENASE SUBUNIT C-RELATED"/>
    <property type="match status" value="1"/>
</dbReference>
<dbReference type="Gene3D" id="3.30.390.50">
    <property type="entry name" value="CO dehydrogenase flavoprotein, C-terminal domain"/>
    <property type="match status" value="1"/>
</dbReference>
<gene>
    <name evidence="5" type="ORF">M2A_0564</name>
</gene>
<dbReference type="PANTHER" id="PTHR42659:SF2">
    <property type="entry name" value="XANTHINE DEHYDROGENASE SUBUNIT C-RELATED"/>
    <property type="match status" value="1"/>
</dbReference>
<name>A0A081B7P7_9HYPH</name>
<proteinExistence type="predicted"/>
<dbReference type="InterPro" id="IPR016167">
    <property type="entry name" value="FAD-bd_PCMH_sub1"/>
</dbReference>
<dbReference type="Gene3D" id="3.30.465.10">
    <property type="match status" value="1"/>
</dbReference>
<reference evidence="5 6" key="1">
    <citation type="submission" date="2014-07" db="EMBL/GenBank/DDBJ databases">
        <title>Tepidicaulis marinum gen. nov., sp. nov., a novel marine bacterium denitrifying nitrate to nitrous oxide strictly under microaerobic conditions.</title>
        <authorList>
            <person name="Takeuchi M."/>
            <person name="Yamagishi T."/>
            <person name="Kamagata Y."/>
            <person name="Oshima K."/>
            <person name="Hattori M."/>
            <person name="Katayama T."/>
            <person name="Hanada S."/>
            <person name="Tamaki H."/>
            <person name="Marumo K."/>
            <person name="Maeda H."/>
            <person name="Nedachi M."/>
            <person name="Iwasaki W."/>
            <person name="Suwa Y."/>
            <person name="Sakata S."/>
        </authorList>
    </citation>
    <scope>NUCLEOTIDE SEQUENCE [LARGE SCALE GENOMIC DNA]</scope>
    <source>
        <strain evidence="5 6">MA2</strain>
    </source>
</reference>
<dbReference type="STRING" id="1333998.M2A_0564"/>
<dbReference type="InterPro" id="IPR036318">
    <property type="entry name" value="FAD-bd_PCMH-like_sf"/>
</dbReference>
<dbReference type="PROSITE" id="PS51387">
    <property type="entry name" value="FAD_PCMH"/>
    <property type="match status" value="1"/>
</dbReference>
<dbReference type="Proteomes" id="UP000028702">
    <property type="component" value="Unassembled WGS sequence"/>
</dbReference>
<evidence type="ECO:0000313" key="5">
    <source>
        <dbReference type="EMBL" id="GAK44065.1"/>
    </source>
</evidence>
<protein>
    <submittedName>
        <fullName evidence="5">Molybdopterin dehydrogenase FAD-binding</fullName>
    </submittedName>
</protein>
<evidence type="ECO:0000256" key="1">
    <source>
        <dbReference type="ARBA" id="ARBA00022630"/>
    </source>
</evidence>
<dbReference type="eggNOG" id="COG1319">
    <property type="taxonomic scope" value="Bacteria"/>
</dbReference>
<dbReference type="GO" id="GO:0016491">
    <property type="term" value="F:oxidoreductase activity"/>
    <property type="evidence" value="ECO:0007669"/>
    <property type="project" value="UniProtKB-KW"/>
</dbReference>
<dbReference type="InterPro" id="IPR002346">
    <property type="entry name" value="Mopterin_DH_FAD-bd"/>
</dbReference>
<evidence type="ECO:0000259" key="4">
    <source>
        <dbReference type="PROSITE" id="PS51387"/>
    </source>
</evidence>
<dbReference type="InterPro" id="IPR016169">
    <property type="entry name" value="FAD-bd_PCMH_sub2"/>
</dbReference>
<dbReference type="InterPro" id="IPR051312">
    <property type="entry name" value="Diverse_Substr_Oxidored"/>
</dbReference>
<dbReference type="SUPFAM" id="SSF55447">
    <property type="entry name" value="CO dehydrogenase flavoprotein C-terminal domain-like"/>
    <property type="match status" value="1"/>
</dbReference>
<keyword evidence="1" id="KW-0285">Flavoprotein</keyword>
<dbReference type="InterPro" id="IPR005107">
    <property type="entry name" value="CO_DH_flav_C"/>
</dbReference>
<dbReference type="InterPro" id="IPR016166">
    <property type="entry name" value="FAD-bd_PCMH"/>
</dbReference>
<dbReference type="EMBL" id="BBIO01000002">
    <property type="protein sequence ID" value="GAK44065.1"/>
    <property type="molecule type" value="Genomic_DNA"/>
</dbReference>
<keyword evidence="2" id="KW-0274">FAD</keyword>
<dbReference type="RefSeq" id="WP_045442708.1">
    <property type="nucleotide sequence ID" value="NZ_BBIO01000002.1"/>
</dbReference>